<dbReference type="NCBIfam" id="NF008757">
    <property type="entry name" value="PRK11788.1-5"/>
    <property type="match status" value="1"/>
</dbReference>
<dbReference type="HAMAP" id="MF_00994">
    <property type="entry name" value="LPS_assembly_LapB"/>
    <property type="match status" value="1"/>
</dbReference>
<keyword evidence="2" id="KW-1133">Transmembrane helix</keyword>
<evidence type="ECO:0000256" key="1">
    <source>
        <dbReference type="ARBA" id="ARBA00022723"/>
    </source>
</evidence>
<dbReference type="Pfam" id="PF14559">
    <property type="entry name" value="TPR_19"/>
    <property type="match status" value="1"/>
</dbReference>
<dbReference type="InterPro" id="IPR030865">
    <property type="entry name" value="LapB"/>
</dbReference>
<accession>A0A9D1WM88</accession>
<keyword evidence="1 2" id="KW-0479">Metal-binding</keyword>
<dbReference type="EMBL" id="DXFC01000138">
    <property type="protein sequence ID" value="HIX61513.1"/>
    <property type="molecule type" value="Genomic_DNA"/>
</dbReference>
<reference evidence="4" key="2">
    <citation type="submission" date="2021-04" db="EMBL/GenBank/DDBJ databases">
        <authorList>
            <person name="Gilroy R."/>
        </authorList>
    </citation>
    <scope>NUCLEOTIDE SEQUENCE</scope>
    <source>
        <strain evidence="4">1193</strain>
    </source>
</reference>
<keyword evidence="2" id="KW-1003">Cell membrane</keyword>
<name>A0A9D1WM88_9GAMM</name>
<feature type="domain" description="LapB rubredoxin metal binding" evidence="3">
    <location>
        <begin position="361"/>
        <end position="386"/>
    </location>
</feature>
<keyword evidence="2" id="KW-0677">Repeat</keyword>
<proteinExistence type="inferred from homology"/>
<feature type="binding site" evidence="2">
    <location>
        <position position="363"/>
    </location>
    <ligand>
        <name>Fe cation</name>
        <dbReference type="ChEBI" id="CHEBI:24875"/>
    </ligand>
</feature>
<feature type="binding site" evidence="2">
    <location>
        <position position="380"/>
    </location>
    <ligand>
        <name>Fe cation</name>
        <dbReference type="ChEBI" id="CHEBI:24875"/>
    </ligand>
</feature>
<dbReference type="InterPro" id="IPR041166">
    <property type="entry name" value="Rubredoxin_2"/>
</dbReference>
<dbReference type="GO" id="GO:0005506">
    <property type="term" value="F:iron ion binding"/>
    <property type="evidence" value="ECO:0007669"/>
    <property type="project" value="UniProtKB-UniRule"/>
</dbReference>
<dbReference type="GO" id="GO:0046890">
    <property type="term" value="P:regulation of lipid biosynthetic process"/>
    <property type="evidence" value="ECO:0007669"/>
    <property type="project" value="UniProtKB-UniRule"/>
</dbReference>
<dbReference type="SUPFAM" id="SSF48452">
    <property type="entry name" value="TPR-like"/>
    <property type="match status" value="2"/>
</dbReference>
<dbReference type="GO" id="GO:0009898">
    <property type="term" value="C:cytoplasmic side of plasma membrane"/>
    <property type="evidence" value="ECO:0007669"/>
    <property type="project" value="UniProtKB-UniRule"/>
</dbReference>
<evidence type="ECO:0000256" key="2">
    <source>
        <dbReference type="HAMAP-Rule" id="MF_00994"/>
    </source>
</evidence>
<organism evidence="4 5">
    <name type="scientific">Candidatus Halomonas stercoripullorum</name>
    <dbReference type="NCBI Taxonomy" id="2838617"/>
    <lineage>
        <taxon>Bacteria</taxon>
        <taxon>Pseudomonadati</taxon>
        <taxon>Pseudomonadota</taxon>
        <taxon>Gammaproteobacteria</taxon>
        <taxon>Oceanospirillales</taxon>
        <taxon>Halomonadaceae</taxon>
        <taxon>Halomonas</taxon>
    </lineage>
</organism>
<comment type="caution">
    <text evidence="4">The sequence shown here is derived from an EMBL/GenBank/DDBJ whole genome shotgun (WGS) entry which is preliminary data.</text>
</comment>
<dbReference type="Proteomes" id="UP000824248">
    <property type="component" value="Unassembled WGS sequence"/>
</dbReference>
<gene>
    <name evidence="2 4" type="primary">lapB</name>
    <name evidence="4" type="ORF">H9854_04695</name>
</gene>
<protein>
    <recommendedName>
        <fullName evidence="2">Lipopolysaccharide assembly protein B</fullName>
    </recommendedName>
</protein>
<dbReference type="GO" id="GO:0008653">
    <property type="term" value="P:lipopolysaccharide metabolic process"/>
    <property type="evidence" value="ECO:0007669"/>
    <property type="project" value="InterPro"/>
</dbReference>
<keyword evidence="2" id="KW-0408">Iron</keyword>
<reference evidence="4" key="1">
    <citation type="journal article" date="2021" name="PeerJ">
        <title>Extensive microbial diversity within the chicken gut microbiome revealed by metagenomics and culture.</title>
        <authorList>
            <person name="Gilroy R."/>
            <person name="Ravi A."/>
            <person name="Getino M."/>
            <person name="Pursley I."/>
            <person name="Horton D.L."/>
            <person name="Alikhan N.F."/>
            <person name="Baker D."/>
            <person name="Gharbi K."/>
            <person name="Hall N."/>
            <person name="Watson M."/>
            <person name="Adriaenssens E.M."/>
            <person name="Foster-Nyarko E."/>
            <person name="Jarju S."/>
            <person name="Secka A."/>
            <person name="Antonio M."/>
            <person name="Oren A."/>
            <person name="Chaudhuri R.R."/>
            <person name="La Ragione R."/>
            <person name="Hildebrand F."/>
            <person name="Pallen M.J."/>
        </authorList>
    </citation>
    <scope>NUCLEOTIDE SEQUENCE</scope>
    <source>
        <strain evidence="4">1193</strain>
    </source>
</reference>
<feature type="topological domain" description="Cytoplasmic" evidence="2">
    <location>
        <begin position="22"/>
        <end position="395"/>
    </location>
</feature>
<dbReference type="AlphaFoldDB" id="A0A9D1WM88"/>
<evidence type="ECO:0000313" key="4">
    <source>
        <dbReference type="EMBL" id="HIX61513.1"/>
    </source>
</evidence>
<keyword evidence="2" id="KW-0812">Transmembrane</keyword>
<dbReference type="InterPro" id="IPR011990">
    <property type="entry name" value="TPR-like_helical_dom_sf"/>
</dbReference>
<comment type="function">
    <text evidence="2">Modulates cellular lipopolysaccharide (LPS) levels by regulating LpxC, which is involved in lipid A biosynthesis. May act by modulating the proteolytic activity of FtsH towards LpxC. May also coordinate assembly of proteins involved in LPS synthesis at the plasma membrane.</text>
</comment>
<dbReference type="Gene3D" id="1.25.40.10">
    <property type="entry name" value="Tetratricopeptide repeat domain"/>
    <property type="match status" value="1"/>
</dbReference>
<keyword evidence="2" id="KW-0997">Cell inner membrane</keyword>
<comment type="subcellular location">
    <subcellularLocation>
        <location evidence="2">Cell inner membrane</location>
        <topology evidence="2">Single-pass membrane protein</topology>
        <orientation evidence="2">Cytoplasmic side</orientation>
    </subcellularLocation>
</comment>
<feature type="binding site" evidence="2">
    <location>
        <position position="377"/>
    </location>
    <ligand>
        <name>Fe cation</name>
        <dbReference type="ChEBI" id="CHEBI:24875"/>
    </ligand>
</feature>
<keyword evidence="2" id="KW-0802">TPR repeat</keyword>
<comment type="similarity">
    <text evidence="2">Belongs to the LapB family.</text>
</comment>
<evidence type="ECO:0000313" key="5">
    <source>
        <dbReference type="Proteomes" id="UP000824248"/>
    </source>
</evidence>
<feature type="binding site" evidence="2">
    <location>
        <position position="366"/>
    </location>
    <ligand>
        <name>Fe cation</name>
        <dbReference type="ChEBI" id="CHEBI:24875"/>
    </ligand>
</feature>
<evidence type="ECO:0000259" key="3">
    <source>
        <dbReference type="Pfam" id="PF18073"/>
    </source>
</evidence>
<keyword evidence="2" id="KW-0472">Membrane</keyword>
<sequence>MFDALLLALLVVAVAIGWWLGRRERRNNRTSMSTNTLSRDYFVGLNYLLNEQPDRAIETFIGALEVNSETIDTHITLGNLFRSRGEADRAAKIHQNLLARPTLSSRQSSQVQLELARDFFHLGLHDRSERLLQQLIRETQHDELRQAGKRLLAELFDREGEWQAALDVAYPHLIRQHADTRRAAAHWLCELADQARHSASPGLARKHLRRALSIDPHCVRANLLLAALAEDTGHYRDAIKILKRIPDQDLAMMPVMLEPLQHAYTMLGDETGLITCLQTLLERAHVTSLIILLAETLRRHHGLQAAIDLVSEQLNRAPSLGALDYLLDLYQQQQQEQGTPDNRLALLTQHTHSLLTLRPRHRCQRCGFAGQPLHWRCPSCRSWGTTRPITGIEGE</sequence>
<dbReference type="Pfam" id="PF18073">
    <property type="entry name" value="Zn_ribbon_LapB"/>
    <property type="match status" value="1"/>
</dbReference>